<dbReference type="PANTHER" id="PTHR47582:SF1">
    <property type="entry name" value="P450, PUTATIVE (EUROFUNG)-RELATED"/>
    <property type="match status" value="1"/>
</dbReference>
<dbReference type="InterPro" id="IPR036396">
    <property type="entry name" value="Cyt_P450_sf"/>
</dbReference>
<dbReference type="GO" id="GO:0004497">
    <property type="term" value="F:monooxygenase activity"/>
    <property type="evidence" value="ECO:0007669"/>
    <property type="project" value="InterPro"/>
</dbReference>
<dbReference type="GO" id="GO:0005506">
    <property type="term" value="F:iron ion binding"/>
    <property type="evidence" value="ECO:0007669"/>
    <property type="project" value="InterPro"/>
</dbReference>
<evidence type="ECO:0000313" key="2">
    <source>
        <dbReference type="Proteomes" id="UP000054516"/>
    </source>
</evidence>
<protein>
    <submittedName>
        <fullName evidence="1">Putative cytochrome P450 oxidoreductase</fullName>
    </submittedName>
</protein>
<dbReference type="AlphaFoldDB" id="A0A1S8AA88"/>
<gene>
    <name evidence="1" type="ORF">SAMD00023353_6100440</name>
</gene>
<dbReference type="SUPFAM" id="SSF48264">
    <property type="entry name" value="Cytochrome P450"/>
    <property type="match status" value="1"/>
</dbReference>
<dbReference type="PANTHER" id="PTHR47582">
    <property type="entry name" value="P450, PUTATIVE (EUROFUNG)-RELATED"/>
    <property type="match status" value="1"/>
</dbReference>
<accession>A0A1S8AA88</accession>
<name>A0A1S8AA88_ROSNE</name>
<dbReference type="InterPro" id="IPR001128">
    <property type="entry name" value="Cyt_P450"/>
</dbReference>
<dbReference type="InterPro" id="IPR053007">
    <property type="entry name" value="CYP450_monoxygenase_sec-met"/>
</dbReference>
<sequence>MDRLAAKGPSTVKLFDWVRHEIFAATTDATYGAHNPFREAENERAWFQYESGIMVVLMGSFPSLTARRSLKARESLVSILNRYLRSNHFLEGSLFLQLRQKHNLTFGLGMDDSAHIEICQIAAGLEVSQLVQTGPDGVCSIALAQVRTHCPLLVSTWQEVLRFHGISVAARIVQEDTLVDDQYFLKSGGVVLMPNAIIHSDESLWGPTARQFDHKRFLKTEKDKSHR</sequence>
<organism evidence="1">
    <name type="scientific">Rosellinia necatrix</name>
    <name type="common">White root-rot fungus</name>
    <dbReference type="NCBI Taxonomy" id="77044"/>
    <lineage>
        <taxon>Eukaryota</taxon>
        <taxon>Fungi</taxon>
        <taxon>Dikarya</taxon>
        <taxon>Ascomycota</taxon>
        <taxon>Pezizomycotina</taxon>
        <taxon>Sordariomycetes</taxon>
        <taxon>Xylariomycetidae</taxon>
        <taxon>Xylariales</taxon>
        <taxon>Xylariaceae</taxon>
        <taxon>Rosellinia</taxon>
    </lineage>
</organism>
<reference evidence="1" key="1">
    <citation type="submission" date="2016-03" db="EMBL/GenBank/DDBJ databases">
        <title>Draft genome sequence of Rosellinia necatrix.</title>
        <authorList>
            <person name="Kanematsu S."/>
        </authorList>
    </citation>
    <scope>NUCLEOTIDE SEQUENCE [LARGE SCALE GENOMIC DNA]</scope>
    <source>
        <strain evidence="1">W97</strain>
    </source>
</reference>
<dbReference type="STRING" id="77044.A0A1S8AA88"/>
<dbReference type="EMBL" id="DF977506">
    <property type="protein sequence ID" value="GAW26998.1"/>
    <property type="molecule type" value="Genomic_DNA"/>
</dbReference>
<dbReference type="Pfam" id="PF00067">
    <property type="entry name" value="p450"/>
    <property type="match status" value="1"/>
</dbReference>
<dbReference type="Gene3D" id="1.10.630.10">
    <property type="entry name" value="Cytochrome P450"/>
    <property type="match status" value="1"/>
</dbReference>
<dbReference type="OrthoDB" id="1470350at2759"/>
<proteinExistence type="predicted"/>
<evidence type="ECO:0000313" key="1">
    <source>
        <dbReference type="EMBL" id="GAW26998.1"/>
    </source>
</evidence>
<dbReference type="Proteomes" id="UP000054516">
    <property type="component" value="Unassembled WGS sequence"/>
</dbReference>
<dbReference type="GO" id="GO:0020037">
    <property type="term" value="F:heme binding"/>
    <property type="evidence" value="ECO:0007669"/>
    <property type="project" value="InterPro"/>
</dbReference>
<dbReference type="GO" id="GO:0016705">
    <property type="term" value="F:oxidoreductase activity, acting on paired donors, with incorporation or reduction of molecular oxygen"/>
    <property type="evidence" value="ECO:0007669"/>
    <property type="project" value="InterPro"/>
</dbReference>
<keyword evidence="2" id="KW-1185">Reference proteome</keyword>